<dbReference type="InterPro" id="IPR001451">
    <property type="entry name" value="Hexapep"/>
</dbReference>
<reference evidence="3 4" key="1">
    <citation type="submission" date="2024-10" db="EMBL/GenBank/DDBJ databases">
        <authorList>
            <person name="Wannawong T."/>
            <person name="Kuncharoen N."/>
            <person name="Mhuantong W."/>
        </authorList>
    </citation>
    <scope>NUCLEOTIDE SEQUENCE [LARGE SCALE GENOMIC DNA]</scope>
    <source>
        <strain evidence="3 4">CALK1-4</strain>
    </source>
</reference>
<name>A0ABW7S7S4_STRTE</name>
<comment type="similarity">
    <text evidence="1">Belongs to the transferase hexapeptide repeat family.</text>
</comment>
<organism evidence="3 4">
    <name type="scientific">Streptomyces tendae</name>
    <dbReference type="NCBI Taxonomy" id="1932"/>
    <lineage>
        <taxon>Bacteria</taxon>
        <taxon>Bacillati</taxon>
        <taxon>Actinomycetota</taxon>
        <taxon>Actinomycetes</taxon>
        <taxon>Kitasatosporales</taxon>
        <taxon>Streptomycetaceae</taxon>
        <taxon>Streptomyces</taxon>
    </lineage>
</organism>
<keyword evidence="2" id="KW-0808">Transferase</keyword>
<dbReference type="Pfam" id="PF14602">
    <property type="entry name" value="Hexapep_2"/>
    <property type="match status" value="1"/>
</dbReference>
<dbReference type="RefSeq" id="WP_389898491.1">
    <property type="nucleotide sequence ID" value="NZ_JBIAYI010000004.1"/>
</dbReference>
<protein>
    <submittedName>
        <fullName evidence="3">DapH/DapD/GlmU-related protein</fullName>
    </submittedName>
</protein>
<dbReference type="PANTHER" id="PTHR23416">
    <property type="entry name" value="SIALIC ACID SYNTHASE-RELATED"/>
    <property type="match status" value="1"/>
</dbReference>
<keyword evidence="4" id="KW-1185">Reference proteome</keyword>
<evidence type="ECO:0000313" key="4">
    <source>
        <dbReference type="Proteomes" id="UP001610810"/>
    </source>
</evidence>
<evidence type="ECO:0000256" key="1">
    <source>
        <dbReference type="ARBA" id="ARBA00007274"/>
    </source>
</evidence>
<dbReference type="InterPro" id="IPR011004">
    <property type="entry name" value="Trimer_LpxA-like_sf"/>
</dbReference>
<sequence length="169" mass="18060">MDFAQKVRRAIGMTEQINTLAYAQQQEIQERWSELTGQEVDETFHLIPPVYTDHGVNIRVGRNVFVNQGCRFNDAGGIEIDDDVMLGPAVSLITSGHPLDPARRRTGITSAPIRIGRNVWIGASAVVLQGVTISADAVVAAGAVVTRDVPARSVVAGVPATVIRSGISC</sequence>
<proteinExistence type="inferred from homology"/>
<evidence type="ECO:0000313" key="3">
    <source>
        <dbReference type="EMBL" id="MFI0576306.1"/>
    </source>
</evidence>
<comment type="caution">
    <text evidence="3">The sequence shown here is derived from an EMBL/GenBank/DDBJ whole genome shotgun (WGS) entry which is preliminary data.</text>
</comment>
<dbReference type="Gene3D" id="2.160.10.10">
    <property type="entry name" value="Hexapeptide repeat proteins"/>
    <property type="match status" value="1"/>
</dbReference>
<dbReference type="PANTHER" id="PTHR23416:SF23">
    <property type="entry name" value="ACETYLTRANSFERASE C18B11.09C-RELATED"/>
    <property type="match status" value="1"/>
</dbReference>
<gene>
    <name evidence="3" type="ORF">ACH3YB_32245</name>
</gene>
<evidence type="ECO:0000256" key="2">
    <source>
        <dbReference type="ARBA" id="ARBA00022679"/>
    </source>
</evidence>
<dbReference type="EMBL" id="JBIQWK010000012">
    <property type="protein sequence ID" value="MFI0576306.1"/>
    <property type="molecule type" value="Genomic_DNA"/>
</dbReference>
<dbReference type="SUPFAM" id="SSF51161">
    <property type="entry name" value="Trimeric LpxA-like enzymes"/>
    <property type="match status" value="1"/>
</dbReference>
<dbReference type="InterPro" id="IPR051159">
    <property type="entry name" value="Hexapeptide_acetyltransf"/>
</dbReference>
<dbReference type="Proteomes" id="UP001610810">
    <property type="component" value="Unassembled WGS sequence"/>
</dbReference>
<accession>A0ABW7S7S4</accession>